<evidence type="ECO:0000313" key="2">
    <source>
        <dbReference type="EMBL" id="MPM37040.1"/>
    </source>
</evidence>
<reference evidence="2" key="1">
    <citation type="submission" date="2019-08" db="EMBL/GenBank/DDBJ databases">
        <authorList>
            <person name="Kucharzyk K."/>
            <person name="Murdoch R.W."/>
            <person name="Higgins S."/>
            <person name="Loffler F."/>
        </authorList>
    </citation>
    <scope>NUCLEOTIDE SEQUENCE</scope>
</reference>
<name>A0A644Z832_9ZZZZ</name>
<gene>
    <name evidence="2" type="ORF">SDC9_83645</name>
</gene>
<evidence type="ECO:0000256" key="1">
    <source>
        <dbReference type="SAM" id="MobiDB-lite"/>
    </source>
</evidence>
<dbReference type="AlphaFoldDB" id="A0A644Z832"/>
<comment type="caution">
    <text evidence="2">The sequence shown here is derived from an EMBL/GenBank/DDBJ whole genome shotgun (WGS) entry which is preliminary data.</text>
</comment>
<feature type="region of interest" description="Disordered" evidence="1">
    <location>
        <begin position="115"/>
        <end position="161"/>
    </location>
</feature>
<sequence>MPSCRSLNCLSSRKRGYIRCGVIGIYPLKYVKREYRRAFCTFSRTQPANGEQTKTIGRSVLPRSRMRGRPVIPSGGPKFNSLDISCQIPFSQIRGERLPAPLLDVITVPRSRLSRGRMASALRRTRPDRRSTRRRVWRTPSPAPQDSKPPQVPLRSARARC</sequence>
<accession>A0A644Z832</accession>
<feature type="compositionally biased region" description="Basic residues" evidence="1">
    <location>
        <begin position="123"/>
        <end position="137"/>
    </location>
</feature>
<protein>
    <submittedName>
        <fullName evidence="2">Uncharacterized protein</fullName>
    </submittedName>
</protein>
<dbReference type="EMBL" id="VSSQ01007808">
    <property type="protein sequence ID" value="MPM37040.1"/>
    <property type="molecule type" value="Genomic_DNA"/>
</dbReference>
<proteinExistence type="predicted"/>
<organism evidence="2">
    <name type="scientific">bioreactor metagenome</name>
    <dbReference type="NCBI Taxonomy" id="1076179"/>
    <lineage>
        <taxon>unclassified sequences</taxon>
        <taxon>metagenomes</taxon>
        <taxon>ecological metagenomes</taxon>
    </lineage>
</organism>